<keyword evidence="3" id="KW-0326">Glycosidase</keyword>
<keyword evidence="7" id="KW-1185">Reference proteome</keyword>
<comment type="caution">
    <text evidence="6">The sequence shown here is derived from an EMBL/GenBank/DDBJ whole genome shotgun (WGS) entry which is preliminary data.</text>
</comment>
<evidence type="ECO:0000256" key="3">
    <source>
        <dbReference type="ARBA" id="ARBA00023295"/>
    </source>
</evidence>
<dbReference type="GO" id="GO:0008422">
    <property type="term" value="F:beta-glucosidase activity"/>
    <property type="evidence" value="ECO:0007669"/>
    <property type="project" value="TreeGrafter"/>
</dbReference>
<keyword evidence="2" id="KW-0378">Hydrolase</keyword>
<keyword evidence="5" id="KW-0732">Signal</keyword>
<accession>A0A314YD21</accession>
<dbReference type="GO" id="GO:0005975">
    <property type="term" value="P:carbohydrate metabolic process"/>
    <property type="evidence" value="ECO:0007669"/>
    <property type="project" value="InterPro"/>
</dbReference>
<dbReference type="STRING" id="2094558.A0A314YD21"/>
<dbReference type="InterPro" id="IPR017853">
    <property type="entry name" value="GH"/>
</dbReference>
<feature type="signal peptide" evidence="5">
    <location>
        <begin position="1"/>
        <end position="23"/>
    </location>
</feature>
<sequence>MAMQLRSFLLGILLLIGFAFTNSEADIRAPPTHFDTASLNRSSFPEGFIFGVGSGSYQYEGAAKEGGRGPSIWDTFTHKYPEKISDRSNGDIAVDQYHRYKEDVGIMKNVGWDAYRFSISWSRLLPNGKLSGGVNKEGIKYYNNLINELLRNGLMPFVTLFHWDLPQTLEDEYGGFLSPHIVNHFQDYAELCYKEFGDRVKHWSTLNEPYTFIYSGYAVGTGAPGRCSIWQQLNCTGGDSSTEPYLVAHHQLLAHATAVKLYKDRYQESQNGVIGITLNSNWFEPLSKEKENKNAALRALDFMFGWFADPLTSGDYPQSMRSLVGSRLPKFTKEQSKLLVGSFDFLGLNYYTGYYASDAPQNNSVYASYTTDARVNLSSERNGVSIGPKGASEWLNVYPRGIQYLLLYIKKKYHNPIIYITENGVDELNDPKLSLAEALNDTNRIDYYNRHLYYVRSSIDNGVKVKGFFPWTLLDDFEWSSGFTIRFGITYVDYNNGLKRHPKLSAQSGSKVSLRSIENFKSYSSVNICI</sequence>
<evidence type="ECO:0000256" key="4">
    <source>
        <dbReference type="RuleBase" id="RU003690"/>
    </source>
</evidence>
<comment type="similarity">
    <text evidence="1 4">Belongs to the glycosyl hydrolase 1 family.</text>
</comment>
<dbReference type="Gene3D" id="3.20.20.80">
    <property type="entry name" value="Glycosidases"/>
    <property type="match status" value="1"/>
</dbReference>
<dbReference type="EMBL" id="PJQY01001297">
    <property type="protein sequence ID" value="PQQ03927.1"/>
    <property type="molecule type" value="Genomic_DNA"/>
</dbReference>
<dbReference type="PANTHER" id="PTHR10353">
    <property type="entry name" value="GLYCOSYL HYDROLASE"/>
    <property type="match status" value="1"/>
</dbReference>
<dbReference type="Pfam" id="PF00232">
    <property type="entry name" value="Glyco_hydro_1"/>
    <property type="match status" value="1"/>
</dbReference>
<dbReference type="OrthoDB" id="65569at2759"/>
<dbReference type="PRINTS" id="PR00131">
    <property type="entry name" value="GLHYDRLASE1"/>
</dbReference>
<dbReference type="InterPro" id="IPR033132">
    <property type="entry name" value="GH_1_N_CS"/>
</dbReference>
<reference evidence="6 7" key="1">
    <citation type="submission" date="2018-02" db="EMBL/GenBank/DDBJ databases">
        <title>Draft genome of wild Prunus yedoensis var. nudiflora.</title>
        <authorList>
            <person name="Baek S."/>
            <person name="Kim J.-H."/>
            <person name="Choi K."/>
            <person name="Kim G.-B."/>
            <person name="Cho A."/>
            <person name="Jang H."/>
            <person name="Shin C.-H."/>
            <person name="Yu H.-J."/>
            <person name="Mun J.-H."/>
        </authorList>
    </citation>
    <scope>NUCLEOTIDE SEQUENCE [LARGE SCALE GENOMIC DNA]</scope>
    <source>
        <strain evidence="7">cv. Jeju island</strain>
        <tissue evidence="6">Leaf</tissue>
    </source>
</reference>
<organism evidence="6 7">
    <name type="scientific">Prunus yedoensis var. nudiflora</name>
    <dbReference type="NCBI Taxonomy" id="2094558"/>
    <lineage>
        <taxon>Eukaryota</taxon>
        <taxon>Viridiplantae</taxon>
        <taxon>Streptophyta</taxon>
        <taxon>Embryophyta</taxon>
        <taxon>Tracheophyta</taxon>
        <taxon>Spermatophyta</taxon>
        <taxon>Magnoliopsida</taxon>
        <taxon>eudicotyledons</taxon>
        <taxon>Gunneridae</taxon>
        <taxon>Pentapetalae</taxon>
        <taxon>rosids</taxon>
        <taxon>fabids</taxon>
        <taxon>Rosales</taxon>
        <taxon>Rosaceae</taxon>
        <taxon>Amygdaloideae</taxon>
        <taxon>Amygdaleae</taxon>
        <taxon>Prunus</taxon>
    </lineage>
</organism>
<evidence type="ECO:0000313" key="6">
    <source>
        <dbReference type="EMBL" id="PQQ03927.1"/>
    </source>
</evidence>
<dbReference type="Proteomes" id="UP000250321">
    <property type="component" value="Unassembled WGS sequence"/>
</dbReference>
<evidence type="ECO:0000313" key="7">
    <source>
        <dbReference type="Proteomes" id="UP000250321"/>
    </source>
</evidence>
<dbReference type="AlphaFoldDB" id="A0A314YD21"/>
<dbReference type="SUPFAM" id="SSF51445">
    <property type="entry name" value="(Trans)glycosidases"/>
    <property type="match status" value="1"/>
</dbReference>
<gene>
    <name evidence="6" type="ORF">Pyn_19151</name>
</gene>
<dbReference type="InterPro" id="IPR001360">
    <property type="entry name" value="Glyco_hydro_1"/>
</dbReference>
<proteinExistence type="inferred from homology"/>
<evidence type="ECO:0000256" key="2">
    <source>
        <dbReference type="ARBA" id="ARBA00022801"/>
    </source>
</evidence>
<dbReference type="PROSITE" id="PS00653">
    <property type="entry name" value="GLYCOSYL_HYDROL_F1_2"/>
    <property type="match status" value="1"/>
</dbReference>
<feature type="chain" id="PRO_5016415387" evidence="5">
    <location>
        <begin position="24"/>
        <end position="530"/>
    </location>
</feature>
<evidence type="ECO:0000256" key="1">
    <source>
        <dbReference type="ARBA" id="ARBA00010838"/>
    </source>
</evidence>
<dbReference type="FunFam" id="3.20.20.80:FF:000020">
    <property type="entry name" value="Beta-glucosidase 12"/>
    <property type="match status" value="1"/>
</dbReference>
<dbReference type="PANTHER" id="PTHR10353:SF137">
    <property type="entry name" value="MYROSINASE 3-RELATED"/>
    <property type="match status" value="1"/>
</dbReference>
<evidence type="ECO:0000256" key="5">
    <source>
        <dbReference type="SAM" id="SignalP"/>
    </source>
</evidence>
<name>A0A314YD21_PRUYE</name>
<protein>
    <submittedName>
        <fullName evidence="6">Beta-glucosidase 12</fullName>
    </submittedName>
</protein>